<gene>
    <name evidence="2" type="ORF">OE699_04910</name>
</gene>
<evidence type="ECO:0000256" key="1">
    <source>
        <dbReference type="SAM" id="MobiDB-lite"/>
    </source>
</evidence>
<comment type="caution">
    <text evidence="2">The sequence shown here is derived from an EMBL/GenBank/DDBJ whole genome shotgun (WGS) entry which is preliminary data.</text>
</comment>
<name>A0ABT2ZWT7_9RHOB</name>
<feature type="region of interest" description="Disordered" evidence="1">
    <location>
        <begin position="90"/>
        <end position="121"/>
    </location>
</feature>
<keyword evidence="3" id="KW-1185">Reference proteome</keyword>
<feature type="compositionally biased region" description="Pro residues" evidence="1">
    <location>
        <begin position="104"/>
        <end position="116"/>
    </location>
</feature>
<accession>A0ABT2ZWT7</accession>
<sequence>MVGASKILTVSYGTFSCTLEGFDEPFSTMKAIAEYFRDLAADDRYFGAEPPQPDAEMLHRIAEREIQRRVEAKIQANGVVLRPQIEEAAPEPVAQPAPAAAAPAPEPVAQPTPAPQPAVAEDSVAAKLQRIRAAVASARTAAVQPDAFAEEADVVPEPAAETSFAESEDFGYQLDISGPIEAEEVNAAPEVEAAEEPAPAPVFAADPDAAARRRAARRAARAAVLAQTAAELTAPVAPEPTAQIEEELEEITPVSELTAMLQAESAVVEVEPTPVALDVAEAEVPLVLEAPVEPMHSILAEEAPAVEADAEDEQDLLAELRALRSQSEAVEAEAEMIEPLPEPEIEPVPFELIEDEVAVDHVAEAVAEIEPGEDIAAAEPVEEIIEVAPPEEIAEVEAPAEQAHEPELPVAEAPRGLDHAAISAEHDADVSRLMEKADEQLAGRENRRRFSAIAHLKAAVAATVADRRAKSAPKADDQTGPYRADLSEAVRPRRPSQAEPSTPRPAVSEPRPAPLVLVSAQRIDRDSETVPPTAPVVRPRRIPSRLVATISPEDELVEFAEADLPPMAPSEAASFAEFAEARGAQGLTELLEAAAAYTAQVEGRPHFSPPQVMRKVASVSEGAETSREERLRGFGALLRQGKIEKVRRGQYAIAKASRYYDESKSA</sequence>
<feature type="compositionally biased region" description="Low complexity" evidence="1">
    <location>
        <begin position="90"/>
        <end position="103"/>
    </location>
</feature>
<organism evidence="2 3">
    <name type="scientific">Sedimentimonas flavescens</name>
    <dbReference type="NCBI Taxonomy" id="2851012"/>
    <lineage>
        <taxon>Bacteria</taxon>
        <taxon>Pseudomonadati</taxon>
        <taxon>Pseudomonadota</taxon>
        <taxon>Alphaproteobacteria</taxon>
        <taxon>Rhodobacterales</taxon>
        <taxon>Rhodobacter group</taxon>
        <taxon>Sedimentimonas</taxon>
    </lineage>
</organism>
<evidence type="ECO:0000313" key="3">
    <source>
        <dbReference type="Proteomes" id="UP001526166"/>
    </source>
</evidence>
<evidence type="ECO:0000313" key="2">
    <source>
        <dbReference type="EMBL" id="MCV2878185.1"/>
    </source>
</evidence>
<feature type="compositionally biased region" description="Basic and acidic residues" evidence="1">
    <location>
        <begin position="465"/>
        <end position="477"/>
    </location>
</feature>
<dbReference type="Proteomes" id="UP001526166">
    <property type="component" value="Unassembled WGS sequence"/>
</dbReference>
<feature type="region of interest" description="Disordered" evidence="1">
    <location>
        <begin position="462"/>
        <end position="513"/>
    </location>
</feature>
<dbReference type="EMBL" id="JAOWKW010000003">
    <property type="protein sequence ID" value="MCV2878185.1"/>
    <property type="molecule type" value="Genomic_DNA"/>
</dbReference>
<reference evidence="2 3" key="1">
    <citation type="submission" date="2022-10" db="EMBL/GenBank/DDBJ databases">
        <title>Sinirhodobacter sp. nov., isolated from ocean surface sediments.</title>
        <authorList>
            <person name="He W."/>
            <person name="Wang L."/>
            <person name="Zhang D.-F."/>
        </authorList>
    </citation>
    <scope>NUCLEOTIDE SEQUENCE [LARGE SCALE GENOMIC DNA]</scope>
    <source>
        <strain evidence="2 3">WL0115</strain>
    </source>
</reference>
<proteinExistence type="predicted"/>
<evidence type="ECO:0008006" key="4">
    <source>
        <dbReference type="Google" id="ProtNLM"/>
    </source>
</evidence>
<protein>
    <recommendedName>
        <fullName evidence="4">Lipoprotein</fullName>
    </recommendedName>
</protein>
<dbReference type="RefSeq" id="WP_263847283.1">
    <property type="nucleotide sequence ID" value="NZ_JAOWKW010000003.1"/>
</dbReference>
<dbReference type="PROSITE" id="PS51257">
    <property type="entry name" value="PROKAR_LIPOPROTEIN"/>
    <property type="match status" value="1"/>
</dbReference>